<dbReference type="GO" id="GO:0097602">
    <property type="term" value="F:cullin family protein binding"/>
    <property type="evidence" value="ECO:0007669"/>
    <property type="project" value="TreeGrafter"/>
</dbReference>
<dbReference type="PANTHER" id="PTHR12281:SF34">
    <property type="entry name" value="DEFECTIVE IN CULLIN NEDDYLATION PROTEIN"/>
    <property type="match status" value="1"/>
</dbReference>
<comment type="function">
    <text evidence="1">Neddylation of cullins play an essential role in the regulation of SCF-type complexes activity.</text>
</comment>
<feature type="signal peptide" evidence="3">
    <location>
        <begin position="1"/>
        <end position="21"/>
    </location>
</feature>
<dbReference type="Gene3D" id="1.10.238.10">
    <property type="entry name" value="EF-hand"/>
    <property type="match status" value="1"/>
</dbReference>
<dbReference type="GO" id="GO:0032182">
    <property type="term" value="F:ubiquitin-like protein binding"/>
    <property type="evidence" value="ECO:0007669"/>
    <property type="project" value="TreeGrafter"/>
</dbReference>
<dbReference type="InterPro" id="IPR042460">
    <property type="entry name" value="DCN1-like_PONY"/>
</dbReference>
<dbReference type="EMBL" id="CYKH01002252">
    <property type="protein sequence ID" value="CUI15632.1"/>
    <property type="molecule type" value="Genomic_DNA"/>
</dbReference>
<dbReference type="GO" id="GO:0000151">
    <property type="term" value="C:ubiquitin ligase complex"/>
    <property type="evidence" value="ECO:0007669"/>
    <property type="project" value="TreeGrafter"/>
</dbReference>
<keyword evidence="6" id="KW-1185">Reference proteome</keyword>
<organism evidence="5 6">
    <name type="scientific">Bodo saltans</name>
    <name type="common">Flagellated protozoan</name>
    <dbReference type="NCBI Taxonomy" id="75058"/>
    <lineage>
        <taxon>Eukaryota</taxon>
        <taxon>Discoba</taxon>
        <taxon>Euglenozoa</taxon>
        <taxon>Kinetoplastea</taxon>
        <taxon>Metakinetoplastina</taxon>
        <taxon>Eubodonida</taxon>
        <taxon>Bodonidae</taxon>
        <taxon>Bodo</taxon>
    </lineage>
</organism>
<dbReference type="Gene3D" id="1.10.238.200">
    <property type="entry name" value="Cullin, PONY binding domain"/>
    <property type="match status" value="1"/>
</dbReference>
<proteinExistence type="predicted"/>
<name>A0A0S4KLZ2_BODSA</name>
<evidence type="ECO:0000313" key="6">
    <source>
        <dbReference type="Proteomes" id="UP000051952"/>
    </source>
</evidence>
<gene>
    <name evidence="5" type="ORF">BSAL_48780</name>
</gene>
<dbReference type="PANTHER" id="PTHR12281">
    <property type="entry name" value="RP42 RELATED"/>
    <property type="match status" value="1"/>
</dbReference>
<dbReference type="PROSITE" id="PS51229">
    <property type="entry name" value="DCUN1"/>
    <property type="match status" value="1"/>
</dbReference>
<dbReference type="Pfam" id="PF03556">
    <property type="entry name" value="Cullin_binding"/>
    <property type="match status" value="1"/>
</dbReference>
<evidence type="ECO:0000256" key="1">
    <source>
        <dbReference type="RuleBase" id="RU410713"/>
    </source>
</evidence>
<dbReference type="Proteomes" id="UP000051952">
    <property type="component" value="Unassembled WGS sequence"/>
</dbReference>
<protein>
    <recommendedName>
        <fullName evidence="1">Defective in cullin neddylation protein</fullName>
    </recommendedName>
</protein>
<dbReference type="InterPro" id="IPR005176">
    <property type="entry name" value="PONY_dom"/>
</dbReference>
<evidence type="ECO:0000313" key="5">
    <source>
        <dbReference type="EMBL" id="CUI15632.1"/>
    </source>
</evidence>
<dbReference type="GO" id="GO:0031624">
    <property type="term" value="F:ubiquitin conjugating enzyme binding"/>
    <property type="evidence" value="ECO:0007669"/>
    <property type="project" value="TreeGrafter"/>
</dbReference>
<dbReference type="GO" id="GO:0045116">
    <property type="term" value="P:protein neddylation"/>
    <property type="evidence" value="ECO:0007669"/>
    <property type="project" value="TreeGrafter"/>
</dbReference>
<evidence type="ECO:0000256" key="3">
    <source>
        <dbReference type="SAM" id="SignalP"/>
    </source>
</evidence>
<sequence>MWRLEACVVGHVCFLLFHCLARKSSIDMSAKPVPKAKAPPAKPPQANASTSETKSKKAATTTQAASAAEKAAVRGRSEMEQIFDKYRTLDRLDEAMDAIGPKGLTQLCSDIGTNFGDLDSFILVWKLGATQSGCITRSEWMHGMYQWKIEHIGTIKTLLPQWRVQVEDDETMFTEMYYHLYDFVRGDEDKLLPVEKALKAWQVLLPESERFPLFTMWVQWISTEYKRNVTRDLWRQLWEFARKIGKNIQMYDSNDKWPTALDDFVDWAREKIAAKDAAQRERDAARTKTTRE</sequence>
<evidence type="ECO:0000259" key="4">
    <source>
        <dbReference type="PROSITE" id="PS51229"/>
    </source>
</evidence>
<dbReference type="AlphaFoldDB" id="A0A0S4KLZ2"/>
<feature type="compositionally biased region" description="Low complexity" evidence="2">
    <location>
        <begin position="31"/>
        <end position="70"/>
    </location>
</feature>
<dbReference type="OMA" id="KEFFDGM"/>
<feature type="domain" description="DCUN1" evidence="4">
    <location>
        <begin position="74"/>
        <end position="269"/>
    </location>
</feature>
<accession>A0A0S4KLZ2</accession>
<feature type="region of interest" description="Disordered" evidence="2">
    <location>
        <begin position="31"/>
        <end position="71"/>
    </location>
</feature>
<dbReference type="InterPro" id="IPR014764">
    <property type="entry name" value="DCN-prot"/>
</dbReference>
<dbReference type="OrthoDB" id="286637at2759"/>
<feature type="chain" id="PRO_5006623474" description="Defective in cullin neddylation protein" evidence="3">
    <location>
        <begin position="22"/>
        <end position="292"/>
    </location>
</feature>
<dbReference type="VEuPathDB" id="TriTrypDB:BSAL_48780"/>
<reference evidence="6" key="1">
    <citation type="submission" date="2015-09" db="EMBL/GenBank/DDBJ databases">
        <authorList>
            <consortium name="Pathogen Informatics"/>
        </authorList>
    </citation>
    <scope>NUCLEOTIDE SEQUENCE [LARGE SCALE GENOMIC DNA]</scope>
    <source>
        <strain evidence="6">Lake Konstanz</strain>
    </source>
</reference>
<keyword evidence="3" id="KW-0732">Signal</keyword>
<evidence type="ECO:0000256" key="2">
    <source>
        <dbReference type="SAM" id="MobiDB-lite"/>
    </source>
</evidence>